<sequence length="674" mass="76943">MWPDELYRIMCSEAYIDVMSAIADYDFHKSVNRYENTNIPYTPIHQALQLRRLDVVEKIIQNNPESIYMVDHESYSTLHTICIIPNVMNIVIALDLECDFVLDIKYASMVLNKHKLDEACIHILKEEISGNEKSYDDIDKSIEYMKSVKERIQQDELLIAEMLLERGADVNARDTGFRTPIHYAARYGNTKMVNLLLDYGADVNFKAVDGITVLEYAVDSKNIETIKAIIDNRSNINKKDSSLLKAISNKDLEASLFLYDYGFSVNSVDIRYKNTSLHYATQAHSLSILVPKLLQRGADVNAKNIKGESPLHLMARNSYDIENIKMLIAFGADVNAIDRIHSTPLHQASTLEGCRDIAITLIESGAYVNARDCYNKTPIHYAAVRNNVAIINTLLDYGADIEAISNNIGTALHFAVRSSHTYATVKTLIDRGANINSRNKNLSTPLHYACEKRCGLDVIKILIDNGADLNATNRWDQYPLLIAIGYPSLVNTLLYYGAEPINNRVLDKNLNDDMFSFRYIIAHICIQDFIRTNVKNKLSLQNNIKSLKEIIHTDNTFKRIWLSCMEELKTISRISINMFYSLDIFITSKNMNLLHHLVNNPIVKETNAHSFYNYGFRLSTSISLAANRHQILEKSRSKLDEILYTSYWSRLPPDIKLYILEFIENNKLSDIYGE</sequence>
<dbReference type="SMART" id="SM00248">
    <property type="entry name" value="ANK"/>
    <property type="match status" value="11"/>
</dbReference>
<dbReference type="PROSITE" id="PS50088">
    <property type="entry name" value="ANK_REPEAT"/>
    <property type="match status" value="7"/>
</dbReference>
<evidence type="ECO:0000313" key="5">
    <source>
        <dbReference type="EMBL" id="WHV01589.1"/>
    </source>
</evidence>
<protein>
    <submittedName>
        <fullName evidence="5">Ankyrin repeat containing protein</fullName>
    </submittedName>
</protein>
<accession>A0AAT9UQW6</accession>
<keyword evidence="2 3" id="KW-0040">ANK repeat</keyword>
<feature type="domain" description="PRANC" evidence="4">
    <location>
        <begin position="580"/>
        <end position="672"/>
    </location>
</feature>
<dbReference type="InterPro" id="IPR002110">
    <property type="entry name" value="Ankyrin_rpt"/>
</dbReference>
<dbReference type="InterPro" id="IPR018272">
    <property type="entry name" value="PRANC_domain"/>
</dbReference>
<dbReference type="InterPro" id="IPR036770">
    <property type="entry name" value="Ankyrin_rpt-contain_sf"/>
</dbReference>
<feature type="repeat" description="ANK" evidence="3">
    <location>
        <begin position="306"/>
        <end position="339"/>
    </location>
</feature>
<dbReference type="PANTHER" id="PTHR24123:SF33">
    <property type="entry name" value="PROTEIN HOS4"/>
    <property type="match status" value="1"/>
</dbReference>
<dbReference type="Pfam" id="PF00023">
    <property type="entry name" value="Ank"/>
    <property type="match status" value="1"/>
</dbReference>
<dbReference type="PANTHER" id="PTHR24123">
    <property type="entry name" value="ANKYRIN REPEAT-CONTAINING"/>
    <property type="match status" value="1"/>
</dbReference>
<dbReference type="SUPFAM" id="SSF48403">
    <property type="entry name" value="Ankyrin repeat"/>
    <property type="match status" value="1"/>
</dbReference>
<dbReference type="InterPro" id="IPR051165">
    <property type="entry name" value="Multifunctional_ANK_Repeat"/>
</dbReference>
<feature type="repeat" description="ANK" evidence="3">
    <location>
        <begin position="407"/>
        <end position="440"/>
    </location>
</feature>
<name>A0AAT9UQW6_9POXV</name>
<evidence type="ECO:0000259" key="4">
    <source>
        <dbReference type="Pfam" id="PF09372"/>
    </source>
</evidence>
<feature type="repeat" description="ANK" evidence="3">
    <location>
        <begin position="209"/>
        <end position="241"/>
    </location>
</feature>
<evidence type="ECO:0000256" key="3">
    <source>
        <dbReference type="PROSITE-ProRule" id="PRU00023"/>
    </source>
</evidence>
<dbReference type="Pfam" id="PF12796">
    <property type="entry name" value="Ank_2"/>
    <property type="match status" value="3"/>
</dbReference>
<proteinExistence type="predicted"/>
<feature type="repeat" description="ANK" evidence="3">
    <location>
        <begin position="176"/>
        <end position="208"/>
    </location>
</feature>
<organism evidence="5">
    <name type="scientific">Apapanepox virus</name>
    <dbReference type="NCBI Taxonomy" id="3049969"/>
    <lineage>
        <taxon>Viruses</taxon>
        <taxon>Varidnaviria</taxon>
        <taxon>Bamfordvirae</taxon>
        <taxon>Nucleocytoviricota</taxon>
        <taxon>Pokkesviricetes</taxon>
        <taxon>Chitovirales</taxon>
        <taxon>Poxviridae</taxon>
        <taxon>Chordopoxvirinae</taxon>
        <taxon>Avipoxvirus</taxon>
    </lineage>
</organism>
<evidence type="ECO:0000256" key="2">
    <source>
        <dbReference type="ARBA" id="ARBA00023043"/>
    </source>
</evidence>
<dbReference type="PRINTS" id="PR01415">
    <property type="entry name" value="ANKYRIN"/>
</dbReference>
<reference evidence="5" key="1">
    <citation type="submission" date="2023-04" db="EMBL/GenBank/DDBJ databases">
        <title>Genomic characterization of avipoxvirus isolates from Apapne (Himatione sanguinea).</title>
        <authorList>
            <person name="Butt S.L."/>
            <person name="Do Nascimento G.M."/>
        </authorList>
    </citation>
    <scope>NUCLEOTIDE SEQUENCE</scope>
    <source>
        <strain evidence="5">APAPVX9</strain>
    </source>
</reference>
<feature type="repeat" description="ANK" evidence="3">
    <location>
        <begin position="272"/>
        <end position="305"/>
    </location>
</feature>
<dbReference type="Gene3D" id="1.25.40.20">
    <property type="entry name" value="Ankyrin repeat-containing domain"/>
    <property type="match status" value="4"/>
</dbReference>
<keyword evidence="1" id="KW-0677">Repeat</keyword>
<gene>
    <name evidence="5" type="ORF">APAPVX9-143</name>
</gene>
<dbReference type="PROSITE" id="PS50297">
    <property type="entry name" value="ANK_REP_REGION"/>
    <property type="match status" value="6"/>
</dbReference>
<evidence type="ECO:0000256" key="1">
    <source>
        <dbReference type="ARBA" id="ARBA00022737"/>
    </source>
</evidence>
<dbReference type="Pfam" id="PF09372">
    <property type="entry name" value="PRANC"/>
    <property type="match status" value="1"/>
</dbReference>
<feature type="repeat" description="ANK" evidence="3">
    <location>
        <begin position="441"/>
        <end position="474"/>
    </location>
</feature>
<feature type="repeat" description="ANK" evidence="3">
    <location>
        <begin position="374"/>
        <end position="406"/>
    </location>
</feature>
<dbReference type="EMBL" id="OQ865377">
    <property type="protein sequence ID" value="WHV01589.1"/>
    <property type="molecule type" value="Genomic_DNA"/>
</dbReference>